<keyword evidence="5 15" id="KW-0004">4Fe-4S</keyword>
<sequence>MQHWEWNWLKKYNINGPRYTSYPTALSFHESVNTATCQNVVAEYQKPISLYIHLPFCASLCYYCGCNKVITRHQYKADEYLDALGTELELYRSVLAKKDIASVHLGGGTPTFLNTPQLRRLMALIKDVSSNQAIDELSIEVDPRQCDNDKLSVLRALGFNRLSFGIQDFDNDVQVAIHRTQSYELVADQVNHARSLGFESISFDLIYGLPLQTEARFAHTLALVERLSPDRISLFNYAHLPERFAAQRKIKESWLPKAAQKLGLFKQAIEHLTGLDYQFIGMDHFAKPNDKLAIAQREGRLTRNFQGYVTKDQSAVLGLGVSSISHIDGHYWQNEKDLKSYYNALIKNKLPIVKGYHSTTEDKIRGDLIKQLLCEFEVNLQQFSTRWSLNSFSQHFHDELQRLQPFIDDGLVKLSEEHLVITNPGKLLVRTIASCFDEYLNIHQMRYSRVI</sequence>
<dbReference type="InterPro" id="IPR010723">
    <property type="entry name" value="HemN_C"/>
</dbReference>
<comment type="pathway">
    <text evidence="2 15">Porphyrin-containing compound metabolism; protoporphyrin-IX biosynthesis; protoporphyrinogen-IX from coproporphyrinogen-III (AdoMet route): step 1/1.</text>
</comment>
<comment type="cofactor">
    <cofactor evidence="15 17">
        <name>[4Fe-4S] cluster</name>
        <dbReference type="ChEBI" id="CHEBI:49883"/>
    </cofactor>
    <text evidence="15 17">Binds 1 [4Fe-4S] cluster. The cluster is coordinated with 3 cysteines and an exchangeable S-adenosyl-L-methionine.</text>
</comment>
<evidence type="ECO:0000256" key="11">
    <source>
        <dbReference type="ARBA" id="ARBA00023014"/>
    </source>
</evidence>
<evidence type="ECO:0000256" key="8">
    <source>
        <dbReference type="ARBA" id="ARBA00022723"/>
    </source>
</evidence>
<comment type="subunit">
    <text evidence="4">Monomer.</text>
</comment>
<keyword evidence="7 15" id="KW-0949">S-adenosyl-L-methionine</keyword>
<dbReference type="GO" id="GO:0046872">
    <property type="term" value="F:metal ion binding"/>
    <property type="evidence" value="ECO:0007669"/>
    <property type="project" value="UniProtKB-KW"/>
</dbReference>
<dbReference type="SMART" id="SM00729">
    <property type="entry name" value="Elp3"/>
    <property type="match status" value="1"/>
</dbReference>
<feature type="binding site" evidence="16">
    <location>
        <position position="238"/>
    </location>
    <ligand>
        <name>S-adenosyl-L-methionine</name>
        <dbReference type="ChEBI" id="CHEBI:59789"/>
        <label>2</label>
    </ligand>
</feature>
<dbReference type="InterPro" id="IPR007197">
    <property type="entry name" value="rSAM"/>
</dbReference>
<comment type="caution">
    <text evidence="19">The sequence shown here is derived from an EMBL/GenBank/DDBJ whole genome shotgun (WGS) entry which is preliminary data.</text>
</comment>
<evidence type="ECO:0000256" key="15">
    <source>
        <dbReference type="PIRNR" id="PIRNR000167"/>
    </source>
</evidence>
<name>A0A348WLH6_9GAMM</name>
<dbReference type="Proteomes" id="UP000262878">
    <property type="component" value="Unassembled WGS sequence"/>
</dbReference>
<dbReference type="EMBL" id="DMUP01000030">
    <property type="protein sequence ID" value="HAR55388.1"/>
    <property type="molecule type" value="Genomic_DNA"/>
</dbReference>
<evidence type="ECO:0000256" key="5">
    <source>
        <dbReference type="ARBA" id="ARBA00022485"/>
    </source>
</evidence>
<dbReference type="Pfam" id="PF06969">
    <property type="entry name" value="HemN_C"/>
    <property type="match status" value="1"/>
</dbReference>
<dbReference type="Gene3D" id="1.10.10.920">
    <property type="match status" value="1"/>
</dbReference>
<dbReference type="CDD" id="cd01335">
    <property type="entry name" value="Radical_SAM"/>
    <property type="match status" value="1"/>
</dbReference>
<organism evidence="19 20">
    <name type="scientific">Idiomarina baltica</name>
    <dbReference type="NCBI Taxonomy" id="190892"/>
    <lineage>
        <taxon>Bacteria</taxon>
        <taxon>Pseudomonadati</taxon>
        <taxon>Pseudomonadota</taxon>
        <taxon>Gammaproteobacteria</taxon>
        <taxon>Alteromonadales</taxon>
        <taxon>Idiomarinaceae</taxon>
        <taxon>Idiomarina</taxon>
    </lineage>
</organism>
<dbReference type="InterPro" id="IPR023404">
    <property type="entry name" value="rSAM_horseshoe"/>
</dbReference>
<evidence type="ECO:0000313" key="20">
    <source>
        <dbReference type="Proteomes" id="UP000262878"/>
    </source>
</evidence>
<feature type="domain" description="Radical SAM core" evidence="18">
    <location>
        <begin position="42"/>
        <end position="276"/>
    </location>
</feature>
<dbReference type="InterPro" id="IPR058240">
    <property type="entry name" value="rSAM_sf"/>
</dbReference>
<dbReference type="InterPro" id="IPR034505">
    <property type="entry name" value="Coproporphyrinogen-III_oxidase"/>
</dbReference>
<evidence type="ECO:0000256" key="4">
    <source>
        <dbReference type="ARBA" id="ARBA00011245"/>
    </source>
</evidence>
<comment type="catalytic activity">
    <reaction evidence="14 15">
        <text>coproporphyrinogen III + 2 S-adenosyl-L-methionine = protoporphyrinogen IX + 2 5'-deoxyadenosine + 2 L-methionine + 2 CO2</text>
        <dbReference type="Rhea" id="RHEA:15425"/>
        <dbReference type="ChEBI" id="CHEBI:16526"/>
        <dbReference type="ChEBI" id="CHEBI:17319"/>
        <dbReference type="ChEBI" id="CHEBI:57307"/>
        <dbReference type="ChEBI" id="CHEBI:57309"/>
        <dbReference type="ChEBI" id="CHEBI:57844"/>
        <dbReference type="ChEBI" id="CHEBI:59789"/>
        <dbReference type="EC" id="1.3.98.3"/>
    </reaction>
</comment>
<keyword evidence="10 15" id="KW-0408">Iron</keyword>
<dbReference type="PANTHER" id="PTHR13932:SF6">
    <property type="entry name" value="OXYGEN-INDEPENDENT COPROPORPHYRINOGEN III OXIDASE"/>
    <property type="match status" value="1"/>
</dbReference>
<feature type="binding site" evidence="16">
    <location>
        <begin position="63"/>
        <end position="65"/>
    </location>
    <ligand>
        <name>S-adenosyl-L-methionine</name>
        <dbReference type="ChEBI" id="CHEBI:59789"/>
        <label>2</label>
    </ligand>
</feature>
<dbReference type="GO" id="GO:0005737">
    <property type="term" value="C:cytoplasm"/>
    <property type="evidence" value="ECO:0007669"/>
    <property type="project" value="UniProtKB-SubCell"/>
</dbReference>
<protein>
    <recommendedName>
        <fullName evidence="15">Coproporphyrinogen-III oxidase</fullName>
        <ecNumber evidence="15">1.3.98.3</ecNumber>
    </recommendedName>
</protein>
<dbReference type="GO" id="GO:0004109">
    <property type="term" value="F:coproporphyrinogen oxidase activity"/>
    <property type="evidence" value="ECO:0007669"/>
    <property type="project" value="InterPro"/>
</dbReference>
<feature type="binding site" evidence="17">
    <location>
        <position position="61"/>
    </location>
    <ligand>
        <name>[4Fe-4S] cluster</name>
        <dbReference type="ChEBI" id="CHEBI:49883"/>
        <note>4Fe-4S-S-AdoMet</note>
    </ligand>
</feature>
<evidence type="ECO:0000256" key="3">
    <source>
        <dbReference type="ARBA" id="ARBA00005493"/>
    </source>
</evidence>
<feature type="binding site" evidence="16">
    <location>
        <begin position="108"/>
        <end position="109"/>
    </location>
    <ligand>
        <name>S-adenosyl-L-methionine</name>
        <dbReference type="ChEBI" id="CHEBI:59789"/>
        <label>2</label>
    </ligand>
</feature>
<keyword evidence="8 15" id="KW-0479">Metal-binding</keyword>
<proteinExistence type="inferred from homology"/>
<evidence type="ECO:0000256" key="12">
    <source>
        <dbReference type="ARBA" id="ARBA00023244"/>
    </source>
</evidence>
<keyword evidence="12 15" id="KW-0627">Porphyrin biosynthesis</keyword>
<feature type="binding site" evidence="17">
    <location>
        <position position="64"/>
    </location>
    <ligand>
        <name>[4Fe-4S] cluster</name>
        <dbReference type="ChEBI" id="CHEBI:49883"/>
        <note>4Fe-4S-S-AdoMet</note>
    </ligand>
</feature>
<reference evidence="19 20" key="1">
    <citation type="journal article" date="2018" name="Nat. Biotechnol.">
        <title>A standardized bacterial taxonomy based on genome phylogeny substantially revises the tree of life.</title>
        <authorList>
            <person name="Parks D.H."/>
            <person name="Chuvochina M."/>
            <person name="Waite D.W."/>
            <person name="Rinke C."/>
            <person name="Skarshewski A."/>
            <person name="Chaumeil P.A."/>
            <person name="Hugenholtz P."/>
        </authorList>
    </citation>
    <scope>NUCLEOTIDE SEQUENCE [LARGE SCALE GENOMIC DNA]</scope>
    <source>
        <strain evidence="19">UBA9360</strain>
    </source>
</reference>
<feature type="binding site" evidence="16">
    <location>
        <position position="140"/>
    </location>
    <ligand>
        <name>S-adenosyl-L-methionine</name>
        <dbReference type="ChEBI" id="CHEBI:59789"/>
        <label>1</label>
    </ligand>
</feature>
<evidence type="ECO:0000256" key="10">
    <source>
        <dbReference type="ARBA" id="ARBA00023004"/>
    </source>
</evidence>
<keyword evidence="11 15" id="KW-0411">Iron-sulfur</keyword>
<evidence type="ECO:0000256" key="14">
    <source>
        <dbReference type="ARBA" id="ARBA00048321"/>
    </source>
</evidence>
<evidence type="ECO:0000256" key="2">
    <source>
        <dbReference type="ARBA" id="ARBA00004785"/>
    </source>
</evidence>
<feature type="binding site" evidence="16">
    <location>
        <position position="51"/>
    </location>
    <ligand>
        <name>S-adenosyl-L-methionine</name>
        <dbReference type="ChEBI" id="CHEBI:59789"/>
        <label>1</label>
    </ligand>
</feature>
<dbReference type="EC" id="1.3.98.3" evidence="15"/>
<evidence type="ECO:0000313" key="19">
    <source>
        <dbReference type="EMBL" id="HAR55388.1"/>
    </source>
</evidence>
<evidence type="ECO:0000256" key="13">
    <source>
        <dbReference type="ARBA" id="ARBA00024295"/>
    </source>
</evidence>
<evidence type="ECO:0000256" key="1">
    <source>
        <dbReference type="ARBA" id="ARBA00004496"/>
    </source>
</evidence>
<dbReference type="InterPro" id="IPR006638">
    <property type="entry name" value="Elp3/MiaA/NifB-like_rSAM"/>
</dbReference>
<accession>A0A348WLH6</accession>
<dbReference type="PIRSF" id="PIRSF000167">
    <property type="entry name" value="HemN"/>
    <property type="match status" value="1"/>
</dbReference>
<dbReference type="GO" id="GO:0006782">
    <property type="term" value="P:protoporphyrinogen IX biosynthetic process"/>
    <property type="evidence" value="ECO:0007669"/>
    <property type="project" value="UniProtKB-UniPathway"/>
</dbReference>
<feature type="binding site" evidence="16">
    <location>
        <position position="204"/>
    </location>
    <ligand>
        <name>S-adenosyl-L-methionine</name>
        <dbReference type="ChEBI" id="CHEBI:59789"/>
        <label>2</label>
    </ligand>
</feature>
<comment type="subcellular location">
    <subcellularLocation>
        <location evidence="1 15">Cytoplasm</location>
    </subcellularLocation>
</comment>
<dbReference type="PANTHER" id="PTHR13932">
    <property type="entry name" value="COPROPORPHYRINIGEN III OXIDASE"/>
    <property type="match status" value="1"/>
</dbReference>
<dbReference type="NCBIfam" id="TIGR00538">
    <property type="entry name" value="hemN"/>
    <property type="match status" value="1"/>
</dbReference>
<feature type="binding site" evidence="16">
    <location>
        <position position="179"/>
    </location>
    <ligand>
        <name>S-adenosyl-L-methionine</name>
        <dbReference type="ChEBI" id="CHEBI:59789"/>
        <label>2</label>
    </ligand>
</feature>
<dbReference type="Pfam" id="PF04055">
    <property type="entry name" value="Radical_SAM"/>
    <property type="match status" value="1"/>
</dbReference>
<evidence type="ECO:0000259" key="18">
    <source>
        <dbReference type="PROSITE" id="PS51918"/>
    </source>
</evidence>
<feature type="binding site" evidence="16">
    <location>
        <position position="107"/>
    </location>
    <ligand>
        <name>S-adenosyl-L-methionine</name>
        <dbReference type="ChEBI" id="CHEBI:59789"/>
        <label>1</label>
    </ligand>
</feature>
<evidence type="ECO:0000256" key="7">
    <source>
        <dbReference type="ARBA" id="ARBA00022691"/>
    </source>
</evidence>
<evidence type="ECO:0000256" key="9">
    <source>
        <dbReference type="ARBA" id="ARBA00023002"/>
    </source>
</evidence>
<dbReference type="GO" id="GO:0051989">
    <property type="term" value="F:coproporphyrinogen dehydrogenase activity"/>
    <property type="evidence" value="ECO:0007669"/>
    <property type="project" value="UniProtKB-EC"/>
</dbReference>
<evidence type="ECO:0000256" key="16">
    <source>
        <dbReference type="PIRSR" id="PIRSR000167-1"/>
    </source>
</evidence>
<dbReference type="SUPFAM" id="SSF102114">
    <property type="entry name" value="Radical SAM enzymes"/>
    <property type="match status" value="1"/>
</dbReference>
<dbReference type="PROSITE" id="PS51918">
    <property type="entry name" value="RADICAL_SAM"/>
    <property type="match status" value="1"/>
</dbReference>
<dbReference type="UniPathway" id="UPA00251">
    <property type="reaction ID" value="UER00323"/>
</dbReference>
<evidence type="ECO:0000256" key="17">
    <source>
        <dbReference type="PIRSR" id="PIRSR000167-2"/>
    </source>
</evidence>
<dbReference type="SFLD" id="SFLDG01065">
    <property type="entry name" value="anaerobic_coproporphyrinogen-I"/>
    <property type="match status" value="1"/>
</dbReference>
<keyword evidence="9 15" id="KW-0560">Oxidoreductase</keyword>
<dbReference type="SFLD" id="SFLDS00029">
    <property type="entry name" value="Radical_SAM"/>
    <property type="match status" value="1"/>
</dbReference>
<dbReference type="RefSeq" id="WP_272978314.1">
    <property type="nucleotide sequence ID" value="NZ_DAIRLQ010000018.1"/>
</dbReference>
<dbReference type="GO" id="GO:0051539">
    <property type="term" value="F:4 iron, 4 sulfur cluster binding"/>
    <property type="evidence" value="ECO:0007669"/>
    <property type="project" value="UniProtKB-KW"/>
</dbReference>
<gene>
    <name evidence="19" type="primary">hemN</name>
    <name evidence="19" type="ORF">DCR58_01240</name>
</gene>
<dbReference type="Gene3D" id="3.80.30.20">
    <property type="entry name" value="tm_1862 like domain"/>
    <property type="match status" value="1"/>
</dbReference>
<keyword evidence="6 15" id="KW-0963">Cytoplasm</keyword>
<dbReference type="InterPro" id="IPR004558">
    <property type="entry name" value="Coprogen_oxidase_HemN"/>
</dbReference>
<comment type="similarity">
    <text evidence="3 15">Belongs to the anaerobic coproporphyrinogen-III oxidase family.</text>
</comment>
<feature type="binding site" evidence="17">
    <location>
        <position position="57"/>
    </location>
    <ligand>
        <name>[4Fe-4S] cluster</name>
        <dbReference type="ChEBI" id="CHEBI:49883"/>
        <note>4Fe-4S-S-AdoMet</note>
    </ligand>
</feature>
<dbReference type="AlphaFoldDB" id="A0A348WLH6"/>
<feature type="binding site" evidence="16">
    <location>
        <position position="167"/>
    </location>
    <ligand>
        <name>S-adenosyl-L-methionine</name>
        <dbReference type="ChEBI" id="CHEBI:59789"/>
        <label>2</label>
    </ligand>
</feature>
<dbReference type="STRING" id="314276.OS145_02665"/>
<feature type="binding site" evidence="16">
    <location>
        <position position="324"/>
    </location>
    <ligand>
        <name>S-adenosyl-L-methionine</name>
        <dbReference type="ChEBI" id="CHEBI:59789"/>
        <label>1</label>
    </ligand>
</feature>
<comment type="function">
    <text evidence="13">Involved in the heme biosynthesis. Catalyzes the anaerobic oxidative decarboxylation of propionate groups of rings A and B of coproporphyrinogen III to yield the vinyl groups in protoporphyrinogen IX.</text>
</comment>
<evidence type="ECO:0000256" key="6">
    <source>
        <dbReference type="ARBA" id="ARBA00022490"/>
    </source>
</evidence>